<feature type="binding site" evidence="7">
    <location>
        <position position="277"/>
    </location>
    <ligand>
        <name>Mg(2+)</name>
        <dbReference type="ChEBI" id="CHEBI:18420"/>
    </ligand>
</feature>
<dbReference type="EMBL" id="PCSU01000045">
    <property type="protein sequence ID" value="PIP56503.1"/>
    <property type="molecule type" value="Genomic_DNA"/>
</dbReference>
<organism evidence="8 9">
    <name type="scientific">candidate division WWE3 bacterium CG22_combo_CG10-13_8_21_14_all_39_12</name>
    <dbReference type="NCBI Taxonomy" id="1975094"/>
    <lineage>
        <taxon>Bacteria</taxon>
        <taxon>Katanobacteria</taxon>
    </lineage>
</organism>
<keyword evidence="2 6" id="KW-0808">Transferase</keyword>
<dbReference type="GO" id="GO:0008963">
    <property type="term" value="F:phospho-N-acetylmuramoyl-pentapeptide-transferase activity"/>
    <property type="evidence" value="ECO:0007669"/>
    <property type="project" value="UniProtKB-UniRule"/>
</dbReference>
<keyword evidence="6" id="KW-0131">Cell cycle</keyword>
<dbReference type="PANTHER" id="PTHR22926">
    <property type="entry name" value="PHOSPHO-N-ACETYLMURAMOYL-PENTAPEPTIDE-TRANSFERASE"/>
    <property type="match status" value="1"/>
</dbReference>
<gene>
    <name evidence="6" type="primary">mraY</name>
    <name evidence="8" type="ORF">COX05_02690</name>
</gene>
<keyword evidence="6" id="KW-0132">Cell division</keyword>
<dbReference type="GO" id="GO:0071555">
    <property type="term" value="P:cell wall organization"/>
    <property type="evidence" value="ECO:0007669"/>
    <property type="project" value="UniProtKB-KW"/>
</dbReference>
<keyword evidence="5 6" id="KW-0472">Membrane</keyword>
<evidence type="ECO:0000256" key="3">
    <source>
        <dbReference type="ARBA" id="ARBA00022692"/>
    </source>
</evidence>
<evidence type="ECO:0000256" key="7">
    <source>
        <dbReference type="PIRSR" id="PIRSR600715-1"/>
    </source>
</evidence>
<evidence type="ECO:0000256" key="2">
    <source>
        <dbReference type="ARBA" id="ARBA00022679"/>
    </source>
</evidence>
<evidence type="ECO:0000256" key="5">
    <source>
        <dbReference type="ARBA" id="ARBA00023136"/>
    </source>
</evidence>
<evidence type="ECO:0000256" key="6">
    <source>
        <dbReference type="HAMAP-Rule" id="MF_00038"/>
    </source>
</evidence>
<dbReference type="CDD" id="cd06852">
    <property type="entry name" value="GT_MraY"/>
    <property type="match status" value="1"/>
</dbReference>
<keyword evidence="6 7" id="KW-0460">Magnesium</keyword>
<dbReference type="GO" id="GO:0009252">
    <property type="term" value="P:peptidoglycan biosynthetic process"/>
    <property type="evidence" value="ECO:0007669"/>
    <property type="project" value="UniProtKB-UniRule"/>
</dbReference>
<dbReference type="Proteomes" id="UP000228495">
    <property type="component" value="Unassembled WGS sequence"/>
</dbReference>
<comment type="cofactor">
    <cofactor evidence="6 7">
        <name>Mg(2+)</name>
        <dbReference type="ChEBI" id="CHEBI:18420"/>
    </cofactor>
</comment>
<keyword evidence="4 6" id="KW-1133">Transmembrane helix</keyword>
<evidence type="ECO:0000313" key="8">
    <source>
        <dbReference type="EMBL" id="PIP56503.1"/>
    </source>
</evidence>
<keyword evidence="3 6" id="KW-0812">Transmembrane</keyword>
<proteinExistence type="inferred from homology"/>
<dbReference type="AlphaFoldDB" id="A0A2H0BFQ2"/>
<reference evidence="8 9" key="1">
    <citation type="submission" date="2017-09" db="EMBL/GenBank/DDBJ databases">
        <title>Depth-based differentiation of microbial function through sediment-hosted aquifers and enrichment of novel symbionts in the deep terrestrial subsurface.</title>
        <authorList>
            <person name="Probst A.J."/>
            <person name="Ladd B."/>
            <person name="Jarett J.K."/>
            <person name="Geller-Mcgrath D.E."/>
            <person name="Sieber C.M."/>
            <person name="Emerson J.B."/>
            <person name="Anantharaman K."/>
            <person name="Thomas B.C."/>
            <person name="Malmstrom R."/>
            <person name="Stieglmeier M."/>
            <person name="Klingl A."/>
            <person name="Woyke T."/>
            <person name="Ryan C.M."/>
            <person name="Banfield J.F."/>
        </authorList>
    </citation>
    <scope>NUCLEOTIDE SEQUENCE [LARGE SCALE GENOMIC DNA]</scope>
    <source>
        <strain evidence="8">CG22_combo_CG10-13_8_21_14_all_39_12</strain>
    </source>
</reference>
<feature type="transmembrane region" description="Helical" evidence="6">
    <location>
        <begin position="115"/>
        <end position="136"/>
    </location>
</feature>
<dbReference type="InterPro" id="IPR000715">
    <property type="entry name" value="Glycosyl_transferase_4"/>
</dbReference>
<comment type="subcellular location">
    <subcellularLocation>
        <location evidence="6">Cell membrane</location>
        <topology evidence="6">Multi-pass membrane protein</topology>
    </subcellularLocation>
    <subcellularLocation>
        <location evidence="1">Membrane</location>
        <topology evidence="1">Multi-pass membrane protein</topology>
    </subcellularLocation>
</comment>
<evidence type="ECO:0000313" key="9">
    <source>
        <dbReference type="Proteomes" id="UP000228495"/>
    </source>
</evidence>
<feature type="transmembrane region" description="Helical" evidence="6">
    <location>
        <begin position="251"/>
        <end position="271"/>
    </location>
</feature>
<feature type="transmembrane region" description="Helical" evidence="6">
    <location>
        <begin position="283"/>
        <end position="316"/>
    </location>
</feature>
<feature type="transmembrane region" description="Helical" evidence="6">
    <location>
        <begin position="156"/>
        <end position="176"/>
    </location>
</feature>
<feature type="transmembrane region" description="Helical" evidence="6">
    <location>
        <begin position="222"/>
        <end position="239"/>
    </location>
</feature>
<dbReference type="GO" id="GO:0051301">
    <property type="term" value="P:cell division"/>
    <property type="evidence" value="ECO:0007669"/>
    <property type="project" value="UniProtKB-KW"/>
</dbReference>
<dbReference type="PANTHER" id="PTHR22926:SF5">
    <property type="entry name" value="PHOSPHO-N-ACETYLMURAMOYL-PENTAPEPTIDE-TRANSFERASE HOMOLOG"/>
    <property type="match status" value="1"/>
</dbReference>
<dbReference type="GO" id="GO:0051992">
    <property type="term" value="F:UDP-N-acetylmuramoyl-L-alanyl-D-glutamyl-meso-2,6-diaminopimelyl-D-alanyl-D-alanine:undecaprenyl-phosphate transferase activity"/>
    <property type="evidence" value="ECO:0007669"/>
    <property type="project" value="RHEA"/>
</dbReference>
<comment type="function">
    <text evidence="6">Catalyzes the initial step of the lipid cycle reactions in the biosynthesis of the cell wall peptidoglycan: transfers peptidoglycan precursor phospho-MurNAc-pentapeptide from UDP-MurNAc-pentapeptide onto the lipid carrier undecaprenyl phosphate, yielding undecaprenyl-pyrophosphoryl-MurNAc-pentapeptide, known as lipid I.</text>
</comment>
<dbReference type="EC" id="2.7.8.13" evidence="6"/>
<feature type="transmembrane region" description="Helical" evidence="6">
    <location>
        <begin position="350"/>
        <end position="369"/>
    </location>
</feature>
<accession>A0A2H0BFQ2</accession>
<dbReference type="GO" id="GO:0046872">
    <property type="term" value="F:metal ion binding"/>
    <property type="evidence" value="ECO:0007669"/>
    <property type="project" value="UniProtKB-KW"/>
</dbReference>
<keyword evidence="6" id="KW-0133">Cell shape</keyword>
<comment type="caution">
    <text evidence="8">The sequence shown here is derived from an EMBL/GenBank/DDBJ whole genome shotgun (WGS) entry which is preliminary data.</text>
</comment>
<feature type="transmembrane region" description="Helical" evidence="6">
    <location>
        <begin position="92"/>
        <end position="109"/>
    </location>
</feature>
<dbReference type="HAMAP" id="MF_00038">
    <property type="entry name" value="MraY"/>
    <property type="match status" value="1"/>
</dbReference>
<dbReference type="GO" id="GO:0005886">
    <property type="term" value="C:plasma membrane"/>
    <property type="evidence" value="ECO:0007669"/>
    <property type="project" value="UniProtKB-SubCell"/>
</dbReference>
<dbReference type="GO" id="GO:0008360">
    <property type="term" value="P:regulation of cell shape"/>
    <property type="evidence" value="ECO:0007669"/>
    <property type="project" value="UniProtKB-KW"/>
</dbReference>
<comment type="similarity">
    <text evidence="6">Belongs to the glycosyltransferase 4 family. MraY subfamily.</text>
</comment>
<keyword evidence="6 7" id="KW-0479">Metal-binding</keyword>
<evidence type="ECO:0000256" key="1">
    <source>
        <dbReference type="ARBA" id="ARBA00004141"/>
    </source>
</evidence>
<feature type="transmembrane region" description="Helical" evidence="6">
    <location>
        <begin position="188"/>
        <end position="210"/>
    </location>
</feature>
<keyword evidence="6" id="KW-1003">Cell membrane</keyword>
<dbReference type="Pfam" id="PF00953">
    <property type="entry name" value="Glycos_transf_4"/>
    <property type="match status" value="1"/>
</dbReference>
<sequence length="371" mass="41501">MLLGLLLKQKQLLGSSIYYSANKWMKALTFSLLSWVFVIYCKRHMFKLYGILLLSFTFTSALAVPFIGFLYRLKFKNNVSDNDANPPVGGDLLIIIATILFSLIYYALTSYTINWTSIILFVSLLGFGALGFYDDFQKIFHHKKRGFIMLTIWQKLILQIIGGLVIGYLLYTYMGLSTVWLPVLTPVWGVAAIELGALYIPFAVLVIIIMSNAFKATNGTDGLATGLMLIALSAYWYLAQPFLQAYGDIHLFIAVLMGSLFAFLYFNIFPARLRMGDTGSQAFGALLAVIALMINQVMLLPIIAGVFVAELISILIQKASMRLRGKKVFRAIPLHSHFESKGWDPTKVTMRFWLVGVTLVFVGLLFASVPT</sequence>
<keyword evidence="6" id="KW-0961">Cell wall biogenesis/degradation</keyword>
<comment type="catalytic activity">
    <reaction evidence="6">
        <text>UDP-N-acetyl-alpha-D-muramoyl-L-alanyl-gamma-D-glutamyl-meso-2,6-diaminopimeloyl-D-alanyl-D-alanine + di-trans,octa-cis-undecaprenyl phosphate = di-trans,octa-cis-undecaprenyl diphospho-N-acetyl-alpha-D-muramoyl-L-alanyl-D-glutamyl-meso-2,6-diaminopimeloyl-D-alanyl-D-alanine + UMP</text>
        <dbReference type="Rhea" id="RHEA:28386"/>
        <dbReference type="ChEBI" id="CHEBI:57865"/>
        <dbReference type="ChEBI" id="CHEBI:60392"/>
        <dbReference type="ChEBI" id="CHEBI:61386"/>
        <dbReference type="ChEBI" id="CHEBI:61387"/>
        <dbReference type="EC" id="2.7.8.13"/>
    </reaction>
</comment>
<evidence type="ECO:0000256" key="4">
    <source>
        <dbReference type="ARBA" id="ARBA00022989"/>
    </source>
</evidence>
<comment type="pathway">
    <text evidence="6">Cell wall biogenesis; peptidoglycan biosynthesis.</text>
</comment>
<dbReference type="InterPro" id="IPR003524">
    <property type="entry name" value="PNAcMuramoyl-5peptid_Trfase"/>
</dbReference>
<feature type="transmembrane region" description="Helical" evidence="6">
    <location>
        <begin position="46"/>
        <end position="71"/>
    </location>
</feature>
<name>A0A2H0BFQ2_UNCKA</name>
<keyword evidence="6" id="KW-0573">Peptidoglycan synthesis</keyword>
<protein>
    <recommendedName>
        <fullName evidence="6">Phospho-N-acetylmuramoyl-pentapeptide-transferase</fullName>
        <ecNumber evidence="6">2.7.8.13</ecNumber>
    </recommendedName>
    <alternativeName>
        <fullName evidence="6">UDP-MurNAc-pentapeptide phosphotransferase</fullName>
    </alternativeName>
</protein>
<dbReference type="UniPathway" id="UPA00219"/>